<dbReference type="Proteomes" id="UP000827872">
    <property type="component" value="Linkage Group LG05"/>
</dbReference>
<evidence type="ECO:0000313" key="1">
    <source>
        <dbReference type="EMBL" id="KAH8000374.1"/>
    </source>
</evidence>
<evidence type="ECO:0000313" key="2">
    <source>
        <dbReference type="Proteomes" id="UP000827872"/>
    </source>
</evidence>
<comment type="caution">
    <text evidence="1">The sequence shown here is derived from an EMBL/GenBank/DDBJ whole genome shotgun (WGS) entry which is preliminary data.</text>
</comment>
<protein>
    <submittedName>
        <fullName evidence="1">Uncharacterized protein</fullName>
    </submittedName>
</protein>
<proteinExistence type="predicted"/>
<sequence>MSAPSLSSLAPPSYPYSNLSSPTTPSPPDFIPPPPLAFMDSVASPTTQFPAPCHTPPLSNGVYKWKSECVLNLREPYDGSHNPDLTVPPSPTQTSPDPHQTFPRSLKVPPPTPVRSSSIPSGDKEPSPRDEQAPKIVPHSRPALPPNCTIRTAATVHLEGEAGQKTPLEKQMMEKPVFITEPGTPKPTPKYNGFSASPLKHEVQKELVSQQAILKDCSQKPVTPHAEEPELPSPDWAPSDDEEWKERSNLDKLKHELSALLSSSYRKEDRQLEKAVVPKSKASITDSGQVSLEELKQAKPSITSPQSPAGPDSERKEKISGNAPSAGRVLTDNINSNPDNKSTSMQVNCVLKFKNELEALLSPTKDGGPPLALANLKHNPEPKKQITLQFGGSESKTPKPTINQNTPISEVTEKEPEISSASTNNSPAENICKPPASPLKLKPELLVPAASLSASSGTASPVRPFSMDLSHLQYKTHRTRFASTDSLSSVTSSQTAEDGAINTNNNENQRDSINHRYSETPAVIRNSEQLNSNVLIHPVTGEEVERGSPMALLLAAQQRAQRGRRSASASRQNSSSSERPQFKLSEKLLNSSQSETMSSTIYYNDSKPNTVRVVPKGSQRESLAASESRQSNGVSPSDNKVWGFSDLGQKEHKLQLFSSTSEQSRDLHTFRESESQNLPPSNECHGSVLVPERLESSHIKQQGSSSMSDTPLCSLTQSQIHTSNNEVEGGFSYEIIPPPPEFSNDDCGVTEVSSKGERMPKDFHTSVDDQASDEQVHFNNSSYTYGNSYSRKSKPALENSGRPSGYSHHYLGGSYPASYLSSYSDSRPLIKKRLYVSEPDGSYDRQAISTRIVNTPSSYSHNTMTYSSQFMDGMRRNSTHRNSNAQGRRMSLEVPGKMVTYNNAASDAKYKGQNGEYSTSTGRPSHENLHYGGTANTFTVRPGTRQPISYAYQGGLR</sequence>
<organism evidence="1 2">
    <name type="scientific">Sphaerodactylus townsendi</name>
    <dbReference type="NCBI Taxonomy" id="933632"/>
    <lineage>
        <taxon>Eukaryota</taxon>
        <taxon>Metazoa</taxon>
        <taxon>Chordata</taxon>
        <taxon>Craniata</taxon>
        <taxon>Vertebrata</taxon>
        <taxon>Euteleostomi</taxon>
        <taxon>Lepidosauria</taxon>
        <taxon>Squamata</taxon>
        <taxon>Bifurcata</taxon>
        <taxon>Gekkota</taxon>
        <taxon>Sphaerodactylidae</taxon>
        <taxon>Sphaerodactylus</taxon>
    </lineage>
</organism>
<gene>
    <name evidence="1" type="ORF">K3G42_024791</name>
</gene>
<dbReference type="EMBL" id="CM037618">
    <property type="protein sequence ID" value="KAH8000374.1"/>
    <property type="molecule type" value="Genomic_DNA"/>
</dbReference>
<accession>A0ACB8F5M9</accession>
<keyword evidence="2" id="KW-1185">Reference proteome</keyword>
<name>A0ACB8F5M9_9SAUR</name>
<reference evidence="1" key="1">
    <citation type="submission" date="2021-08" db="EMBL/GenBank/DDBJ databases">
        <title>The first chromosome-level gecko genome reveals the dynamic sex chromosomes of Neotropical dwarf geckos (Sphaerodactylidae: Sphaerodactylus).</title>
        <authorList>
            <person name="Pinto B.J."/>
            <person name="Keating S.E."/>
            <person name="Gamble T."/>
        </authorList>
    </citation>
    <scope>NUCLEOTIDE SEQUENCE</scope>
    <source>
        <strain evidence="1">TG3544</strain>
    </source>
</reference>